<dbReference type="Gene3D" id="3.10.129.10">
    <property type="entry name" value="Hotdog Thioesterase"/>
    <property type="match status" value="1"/>
</dbReference>
<feature type="active site" evidence="1">
    <location>
        <position position="65"/>
    </location>
</feature>
<feature type="binding site" evidence="2">
    <location>
        <position position="58"/>
    </location>
    <ligand>
        <name>CoA</name>
        <dbReference type="ChEBI" id="CHEBI:57287"/>
    </ligand>
</feature>
<gene>
    <name evidence="4" type="ORF">DPQ25_05080</name>
</gene>
<feature type="binding site" evidence="2">
    <location>
        <position position="58"/>
    </location>
    <ligand>
        <name>substrate</name>
    </ligand>
</feature>
<dbReference type="SUPFAM" id="SSF54637">
    <property type="entry name" value="Thioesterase/thiol ester dehydrase-isomerase"/>
    <property type="match status" value="1"/>
</dbReference>
<evidence type="ECO:0000313" key="5">
    <source>
        <dbReference type="Proteomes" id="UP000249377"/>
    </source>
</evidence>
<name>A0A328ULT4_9FIRM</name>
<organism evidence="4 5">
    <name type="scientific">Hydrogeniiclostridium mannosilyticum</name>
    <dbReference type="NCBI Taxonomy" id="2764322"/>
    <lineage>
        <taxon>Bacteria</taxon>
        <taxon>Bacillati</taxon>
        <taxon>Bacillota</taxon>
        <taxon>Clostridia</taxon>
        <taxon>Eubacteriales</taxon>
        <taxon>Acutalibacteraceae</taxon>
        <taxon>Hydrogeniiclostridium</taxon>
    </lineage>
</organism>
<feature type="binding site" evidence="2">
    <location>
        <position position="109"/>
    </location>
    <ligand>
        <name>substrate</name>
    </ligand>
</feature>
<comment type="caution">
    <text evidence="4">The sequence shown here is derived from an EMBL/GenBank/DDBJ whole genome shotgun (WGS) entry which is preliminary data.</text>
</comment>
<sequence>MNPNELIKKFTVGPSQLATAMGSGSVEVLATPAVAAMMENTAAALAQACLEDGLTTVGTRLALNHKAASPVGAEITVRAVLEAREGRVFRFTLTASDNAGEIADGVHERVSVKQASFAEKAKARLA</sequence>
<dbReference type="InterPro" id="IPR054485">
    <property type="entry name" value="FlK-like_dom"/>
</dbReference>
<evidence type="ECO:0000259" key="3">
    <source>
        <dbReference type="Pfam" id="PF22636"/>
    </source>
</evidence>
<proteinExistence type="predicted"/>
<keyword evidence="5" id="KW-1185">Reference proteome</keyword>
<evidence type="ECO:0000313" key="4">
    <source>
        <dbReference type="EMBL" id="RAQ29925.1"/>
    </source>
</evidence>
<dbReference type="EMBL" id="QLYR01000002">
    <property type="protein sequence ID" value="RAQ29925.1"/>
    <property type="molecule type" value="Genomic_DNA"/>
</dbReference>
<evidence type="ECO:0000256" key="1">
    <source>
        <dbReference type="PIRSR" id="PIRSR014972-1"/>
    </source>
</evidence>
<protein>
    <submittedName>
        <fullName evidence="4">Thioesterase</fullName>
    </submittedName>
</protein>
<evidence type="ECO:0000256" key="2">
    <source>
        <dbReference type="PIRSR" id="PIRSR014972-2"/>
    </source>
</evidence>
<accession>A0A328ULT4</accession>
<dbReference type="PIRSF" id="PIRSF014972">
    <property type="entry name" value="FlK"/>
    <property type="match status" value="1"/>
</dbReference>
<dbReference type="InterPro" id="IPR025540">
    <property type="entry name" value="FlK"/>
</dbReference>
<dbReference type="PANTHER" id="PTHR36934">
    <property type="entry name" value="BLR0278 PROTEIN"/>
    <property type="match status" value="1"/>
</dbReference>
<dbReference type="PANTHER" id="PTHR36934:SF1">
    <property type="entry name" value="THIOESTERASE DOMAIN-CONTAINING PROTEIN"/>
    <property type="match status" value="1"/>
</dbReference>
<dbReference type="InterPro" id="IPR029069">
    <property type="entry name" value="HotDog_dom_sf"/>
</dbReference>
<dbReference type="Pfam" id="PF22636">
    <property type="entry name" value="FlK"/>
    <property type="match status" value="1"/>
</dbReference>
<dbReference type="AlphaFoldDB" id="A0A328ULT4"/>
<feature type="domain" description="Fluoroacetyl-CoA-specific thioesterase-like" evidence="3">
    <location>
        <begin position="12"/>
        <end position="114"/>
    </location>
</feature>
<dbReference type="Proteomes" id="UP000249377">
    <property type="component" value="Unassembled WGS sequence"/>
</dbReference>
<dbReference type="RefSeq" id="WP_112332340.1">
    <property type="nucleotide sequence ID" value="NZ_JADPHD010000008.1"/>
</dbReference>
<feature type="active site" evidence="1">
    <location>
        <position position="39"/>
    </location>
</feature>
<feature type="active site" evidence="1">
    <location>
        <position position="31"/>
    </location>
</feature>
<reference evidence="4 5" key="1">
    <citation type="submission" date="2018-06" db="EMBL/GenBank/DDBJ databases">
        <title>Noncontiguous genome sequence of Ruminococcaceae bacterium ASD2818.</title>
        <authorList>
            <person name="Chaplin A.V."/>
            <person name="Sokolova S.R."/>
            <person name="Kochetkova T.O."/>
            <person name="Goltsov A.Y."/>
            <person name="Trofimov D.Y."/>
            <person name="Efimov B.A."/>
        </authorList>
    </citation>
    <scope>NUCLEOTIDE SEQUENCE [LARGE SCALE GENOMIC DNA]</scope>
    <source>
        <strain evidence="4 5">ASD2818</strain>
    </source>
</reference>